<comment type="similarity">
    <text evidence="1">Belongs to the bacterial solute-binding protein 5 family.</text>
</comment>
<sequence length="124" mass="14206">MGEYLKRMEQGEHSTGMMGWTGDNGDPDNFLNTLLSCNAVKQGSNYAHFCDQSYNDLVTQAAQESDKAKREALYKQAQVIFKQQAPWLPIAHSTTYFPMRKEVKGYTVSPFLSHNFYRVELENN</sequence>
<dbReference type="PANTHER" id="PTHR30290">
    <property type="entry name" value="PERIPLASMIC BINDING COMPONENT OF ABC TRANSPORTER"/>
    <property type="match status" value="1"/>
</dbReference>
<reference evidence="3 4" key="1">
    <citation type="submission" date="2018-12" db="EMBL/GenBank/DDBJ databases">
        <authorList>
            <consortium name="Pathogen Informatics"/>
        </authorList>
    </citation>
    <scope>NUCLEOTIDE SEQUENCE [LARGE SCALE GENOMIC DNA]</scope>
    <source>
        <strain evidence="3 4">NCTC10976</strain>
    </source>
</reference>
<evidence type="ECO:0000256" key="2">
    <source>
        <dbReference type="ARBA" id="ARBA00022729"/>
    </source>
</evidence>
<dbReference type="PANTHER" id="PTHR30290:SF38">
    <property type="entry name" value="D,D-DIPEPTIDE-BINDING PERIPLASMIC PROTEIN DDPA-RELATED"/>
    <property type="match status" value="1"/>
</dbReference>
<dbReference type="Gene3D" id="3.40.190.10">
    <property type="entry name" value="Periplasmic binding protein-like II"/>
    <property type="match status" value="1"/>
</dbReference>
<organism evidence="3 4">
    <name type="scientific">Actinobacillus pleuropneumoniae</name>
    <name type="common">Haemophilus pleuropneumoniae</name>
    <dbReference type="NCBI Taxonomy" id="715"/>
    <lineage>
        <taxon>Bacteria</taxon>
        <taxon>Pseudomonadati</taxon>
        <taxon>Pseudomonadota</taxon>
        <taxon>Gammaproteobacteria</taxon>
        <taxon>Pasteurellales</taxon>
        <taxon>Pasteurellaceae</taxon>
        <taxon>Actinobacillus</taxon>
    </lineage>
</organism>
<dbReference type="Proteomes" id="UP000275510">
    <property type="component" value="Chromosome"/>
</dbReference>
<keyword evidence="2" id="KW-0732">Signal</keyword>
<dbReference type="Gene3D" id="3.10.105.10">
    <property type="entry name" value="Dipeptide-binding Protein, Domain 3"/>
    <property type="match status" value="1"/>
</dbReference>
<dbReference type="AlphaFoldDB" id="A0A3S4Y210"/>
<evidence type="ECO:0000256" key="1">
    <source>
        <dbReference type="ARBA" id="ARBA00005695"/>
    </source>
</evidence>
<evidence type="ECO:0000313" key="3">
    <source>
        <dbReference type="EMBL" id="VEJ15997.1"/>
    </source>
</evidence>
<gene>
    <name evidence="3" type="primary">dppA_2</name>
    <name evidence="3" type="ORF">NCTC10976_00069</name>
</gene>
<dbReference type="EMBL" id="LR134515">
    <property type="protein sequence ID" value="VEJ15997.1"/>
    <property type="molecule type" value="Genomic_DNA"/>
</dbReference>
<dbReference type="GO" id="GO:1904680">
    <property type="term" value="F:peptide transmembrane transporter activity"/>
    <property type="evidence" value="ECO:0007669"/>
    <property type="project" value="TreeGrafter"/>
</dbReference>
<evidence type="ECO:0000313" key="4">
    <source>
        <dbReference type="Proteomes" id="UP000275510"/>
    </source>
</evidence>
<dbReference type="GO" id="GO:0042938">
    <property type="term" value="P:dipeptide transport"/>
    <property type="evidence" value="ECO:0007669"/>
    <property type="project" value="TreeGrafter"/>
</dbReference>
<dbReference type="InterPro" id="IPR039424">
    <property type="entry name" value="SBP_5"/>
</dbReference>
<protein>
    <submittedName>
        <fullName evidence="3">Peptide ABC transporter substrate-binding protein</fullName>
    </submittedName>
</protein>
<dbReference type="SUPFAM" id="SSF53850">
    <property type="entry name" value="Periplasmic binding protein-like II"/>
    <property type="match status" value="1"/>
</dbReference>
<proteinExistence type="inferred from homology"/>
<accession>A0A3S4Y210</accession>
<name>A0A3S4Y210_ACTPL</name>
<dbReference type="GO" id="GO:0030288">
    <property type="term" value="C:outer membrane-bounded periplasmic space"/>
    <property type="evidence" value="ECO:0007669"/>
    <property type="project" value="TreeGrafter"/>
</dbReference>